<evidence type="ECO:0000256" key="2">
    <source>
        <dbReference type="ARBA" id="ARBA00022741"/>
    </source>
</evidence>
<dbReference type="GO" id="GO:0009338">
    <property type="term" value="C:exodeoxyribonuclease V complex"/>
    <property type="evidence" value="ECO:0007669"/>
    <property type="project" value="InterPro"/>
</dbReference>
<dbReference type="GO" id="GO:0017116">
    <property type="term" value="F:single-stranded DNA helicase activity"/>
    <property type="evidence" value="ECO:0007669"/>
    <property type="project" value="TreeGrafter"/>
</dbReference>
<dbReference type="CDD" id="cd17933">
    <property type="entry name" value="DEXSc_RecD-like"/>
    <property type="match status" value="1"/>
</dbReference>
<keyword evidence="7" id="KW-0067">ATP-binding</keyword>
<reference evidence="13 14" key="1">
    <citation type="submission" date="2017-09" db="EMBL/GenBank/DDBJ databases">
        <title>Depth-based differentiation of microbial function through sediment-hosted aquifers and enrichment of novel symbionts in the deep terrestrial subsurface.</title>
        <authorList>
            <person name="Probst A.J."/>
            <person name="Ladd B."/>
            <person name="Jarett J.K."/>
            <person name="Geller-Mcgrath D.E."/>
            <person name="Sieber C.M."/>
            <person name="Emerson J.B."/>
            <person name="Anantharaman K."/>
            <person name="Thomas B.C."/>
            <person name="Malmstrom R."/>
            <person name="Stieglmeier M."/>
            <person name="Klingl A."/>
            <person name="Woyke T."/>
            <person name="Ryan C.M."/>
            <person name="Banfield J.F."/>
        </authorList>
    </citation>
    <scope>NUCLEOTIDE SEQUENCE [LARGE SCALE GENOMIC DNA]</scope>
    <source>
        <strain evidence="13">CG17_big_fil_post_rev_8_21_14_2_50_48_46</strain>
    </source>
</reference>
<dbReference type="GO" id="GO:0008854">
    <property type="term" value="F:exodeoxyribonuclease V activity"/>
    <property type="evidence" value="ECO:0007669"/>
    <property type="project" value="InterPro"/>
</dbReference>
<proteinExistence type="inferred from homology"/>
<evidence type="ECO:0000259" key="12">
    <source>
        <dbReference type="Pfam" id="PF21185"/>
    </source>
</evidence>
<evidence type="ECO:0000256" key="5">
    <source>
        <dbReference type="ARBA" id="ARBA00022806"/>
    </source>
</evidence>
<evidence type="ECO:0000313" key="13">
    <source>
        <dbReference type="EMBL" id="PIW14226.1"/>
    </source>
</evidence>
<comment type="caution">
    <text evidence="13">The sequence shown here is derived from an EMBL/GenBank/DDBJ whole genome shotgun (WGS) entry which is preliminary data.</text>
</comment>
<dbReference type="CDD" id="cd18809">
    <property type="entry name" value="SF1_C_RecD"/>
    <property type="match status" value="1"/>
</dbReference>
<dbReference type="GO" id="GO:0003677">
    <property type="term" value="F:DNA binding"/>
    <property type="evidence" value="ECO:0007669"/>
    <property type="project" value="UniProtKB-KW"/>
</dbReference>
<evidence type="ECO:0000256" key="10">
    <source>
        <dbReference type="ARBA" id="ARBA00023235"/>
    </source>
</evidence>
<dbReference type="Pfam" id="PF13538">
    <property type="entry name" value="UvrD_C_2"/>
    <property type="match status" value="1"/>
</dbReference>
<accession>A0A2M7FYT2</accession>
<dbReference type="GO" id="GO:0006302">
    <property type="term" value="P:double-strand break repair"/>
    <property type="evidence" value="ECO:0007669"/>
    <property type="project" value="InterPro"/>
</dbReference>
<dbReference type="SUPFAM" id="SSF52540">
    <property type="entry name" value="P-loop containing nucleoside triphosphate hydrolases"/>
    <property type="match status" value="1"/>
</dbReference>
<dbReference type="InterPro" id="IPR027417">
    <property type="entry name" value="P-loop_NTPase"/>
</dbReference>
<dbReference type="InterPro" id="IPR027785">
    <property type="entry name" value="UvrD-like_helicase_C"/>
</dbReference>
<keyword evidence="6" id="KW-0269">Exonuclease</keyword>
<evidence type="ECO:0000259" key="11">
    <source>
        <dbReference type="Pfam" id="PF13538"/>
    </source>
</evidence>
<name>A0A2M7FYT2_9BACT</name>
<dbReference type="Pfam" id="PF13245">
    <property type="entry name" value="AAA_19"/>
    <property type="match status" value="1"/>
</dbReference>
<evidence type="ECO:0000256" key="8">
    <source>
        <dbReference type="ARBA" id="ARBA00023125"/>
    </source>
</evidence>
<dbReference type="HAMAP" id="MF_01487">
    <property type="entry name" value="RecD"/>
    <property type="match status" value="1"/>
</dbReference>
<evidence type="ECO:0000256" key="4">
    <source>
        <dbReference type="ARBA" id="ARBA00022801"/>
    </source>
</evidence>
<dbReference type="NCBIfam" id="TIGR01447">
    <property type="entry name" value="recD"/>
    <property type="match status" value="1"/>
</dbReference>
<keyword evidence="1" id="KW-0540">Nuclease</keyword>
<dbReference type="PANTHER" id="PTHR43788:SF6">
    <property type="entry name" value="DNA HELICASE B"/>
    <property type="match status" value="1"/>
</dbReference>
<protein>
    <submittedName>
        <fullName evidence="13">Exodeoxyribonuclease V subunit alpha</fullName>
    </submittedName>
</protein>
<evidence type="ECO:0000256" key="9">
    <source>
        <dbReference type="ARBA" id="ARBA00023204"/>
    </source>
</evidence>
<dbReference type="InterPro" id="IPR041851">
    <property type="entry name" value="RecD_N_sf"/>
</dbReference>
<evidence type="ECO:0000256" key="7">
    <source>
        <dbReference type="ARBA" id="ARBA00022840"/>
    </source>
</evidence>
<keyword evidence="5" id="KW-0347">Helicase</keyword>
<organism evidence="13 14">
    <name type="scientific">bacterium (Candidatus Blackallbacteria) CG17_big_fil_post_rev_8_21_14_2_50_48_46</name>
    <dbReference type="NCBI Taxonomy" id="2014261"/>
    <lineage>
        <taxon>Bacteria</taxon>
        <taxon>Candidatus Blackallbacteria</taxon>
    </lineage>
</organism>
<dbReference type="Gene3D" id="1.10.10.1020">
    <property type="entry name" value="RecBCD complex, subunit RecD, N-terminal domain"/>
    <property type="match status" value="1"/>
</dbReference>
<dbReference type="GO" id="GO:0005524">
    <property type="term" value="F:ATP binding"/>
    <property type="evidence" value="ECO:0007669"/>
    <property type="project" value="UniProtKB-KW"/>
</dbReference>
<gene>
    <name evidence="13" type="primary">recD</name>
    <name evidence="13" type="ORF">COW36_22415</name>
</gene>
<dbReference type="InterPro" id="IPR049550">
    <property type="entry name" value="RecD_N"/>
</dbReference>
<feature type="domain" description="RecBCD enzyme subunit RecD N-terminal" evidence="12">
    <location>
        <begin position="25"/>
        <end position="117"/>
    </location>
</feature>
<dbReference type="InterPro" id="IPR050534">
    <property type="entry name" value="Coronavir_polyprotein_1ab"/>
</dbReference>
<keyword evidence="10" id="KW-0413">Isomerase</keyword>
<evidence type="ECO:0000256" key="1">
    <source>
        <dbReference type="ARBA" id="ARBA00022722"/>
    </source>
</evidence>
<keyword evidence="2" id="KW-0547">Nucleotide-binding</keyword>
<dbReference type="EMBL" id="PFFQ01000062">
    <property type="protein sequence ID" value="PIW14226.1"/>
    <property type="molecule type" value="Genomic_DNA"/>
</dbReference>
<keyword evidence="3" id="KW-0227">DNA damage</keyword>
<keyword evidence="4" id="KW-0378">Hydrolase</keyword>
<dbReference type="GO" id="GO:0006310">
    <property type="term" value="P:DNA recombination"/>
    <property type="evidence" value="ECO:0007669"/>
    <property type="project" value="InterPro"/>
</dbReference>
<dbReference type="Gene3D" id="3.40.50.300">
    <property type="entry name" value="P-loop containing nucleotide triphosphate hydrolases"/>
    <property type="match status" value="3"/>
</dbReference>
<keyword evidence="8" id="KW-0238">DNA-binding</keyword>
<evidence type="ECO:0000313" key="14">
    <source>
        <dbReference type="Proteomes" id="UP000231019"/>
    </source>
</evidence>
<sequence length="613" mass="67442">MLKSISQASTDQNEEKPVLKLPAGLEPISRHFAHLILELAESQDPFLLLGALAASEATQAQNACANLRLLAEQPIQNEEALCYPALAPWLASLRKHSQVVGLPGESCPLILETERLYLNRYWQYEHQLAQQLRQRSQNTLPLKTEHLQNLIAQFKNLFPPSEQPDWQALAAANALLNTLSIIAGGPGTGKTTTVAKLLALLLENAPDLRITLAAPTGKAAARMKQALLKSLESGPFSAQIRSRMPESALTLHRLLGYRPGSHLFKHGPENPLPWDVIIVDEASMIDLALMSKLVQAVRPDARLILLGDPDQLASVEAGCVLGDICRAAQADAFSAQRRKDLEKLSGQILLLPESQNALDDQVIQLKHSHRFGPQSGIGHLARAINAGQAEHARHLLQAPEFKDICLEDLPAQIESLLGSRIKQGGWARYLSADSPQAALEALEDQVLLCALRRGPTGVEGLNRAMEKALQHSGLLSLNSPWYHLRPVLISENDYLHGLFNGDMGITWNPEGHSPRIYFFTEGQTLHSFSPAQLGAHETAWALTVHKSQGSEFHEIMLILPPEETPLLSRELLYTGITRARQRVEIWGSEAIFRSAVQHRIERSSGLVVALSIE</sequence>
<feature type="domain" description="UvrD-like helicase C-terminal" evidence="11">
    <location>
        <begin position="539"/>
        <end position="583"/>
    </location>
</feature>
<evidence type="ECO:0000256" key="3">
    <source>
        <dbReference type="ARBA" id="ARBA00022763"/>
    </source>
</evidence>
<dbReference type="Pfam" id="PF21185">
    <property type="entry name" value="RecD_N"/>
    <property type="match status" value="1"/>
</dbReference>
<dbReference type="PANTHER" id="PTHR43788">
    <property type="entry name" value="DNA2/NAM7 HELICASE FAMILY MEMBER"/>
    <property type="match status" value="1"/>
</dbReference>
<dbReference type="InterPro" id="IPR006344">
    <property type="entry name" value="RecD"/>
</dbReference>
<dbReference type="AlphaFoldDB" id="A0A2M7FYT2"/>
<dbReference type="Proteomes" id="UP000231019">
    <property type="component" value="Unassembled WGS sequence"/>
</dbReference>
<keyword evidence="9" id="KW-0234">DNA repair</keyword>
<evidence type="ECO:0000256" key="6">
    <source>
        <dbReference type="ARBA" id="ARBA00022839"/>
    </source>
</evidence>